<keyword evidence="4 7" id="KW-1133">Transmembrane helix</keyword>
<sequence>MRFTLSTIEGVKSVSLQTTLPVKNAKTTDLFTDKTVSFSSLSTLDTTSAEIYTTSDFTYTEGEAIPIILNASALTYSYEDWGDKTEIAMDTSSIVRGQGGAAQRLSFLKTEAITYDKDSLIGTTFTMQVGGLDTIQDYTMDRSSGTMVIKKLTDEEMATKVSDRKTAISTYWNYDQVSTPITYTFVVVGIVDDNTANTTYVPQNFADILVTDYISHEISARNGTEIPTTVLNSTFTGVTYDGVEIKTSGSGMIGQMARRMDSSSSGNMNNGGIPSERPTEGGLGFGGEFGSTGYYIPGLVIQVDSSNNVTGAVSDSNVYTTSTKYGDYLDVVIDNVVNRTAIIEAINDAGYAYQDTDDVAVFDKLQSTLNTVSSIFMISFIVLVSALVAFTMSKFISESIREIGIFRAIGMRKNSVLAMFISQSLLYVLIGYVAGIGLGIALNFVAGYFVSGWFNTFLIETVAKTFNVVNTVDKSIFFGINFTSIGIYTALLIGISSIIAVITSLSASKVSPVEAIKNE</sequence>
<feature type="transmembrane region" description="Helical" evidence="7">
    <location>
        <begin position="417"/>
        <end position="450"/>
    </location>
</feature>
<dbReference type="GO" id="GO:0005886">
    <property type="term" value="C:plasma membrane"/>
    <property type="evidence" value="ECO:0007669"/>
    <property type="project" value="UniProtKB-SubCell"/>
</dbReference>
<evidence type="ECO:0000256" key="7">
    <source>
        <dbReference type="SAM" id="Phobius"/>
    </source>
</evidence>
<comment type="subcellular location">
    <subcellularLocation>
        <location evidence="1">Cell membrane</location>
        <topology evidence="1">Multi-pass membrane protein</topology>
    </subcellularLocation>
</comment>
<reference evidence="9 10" key="1">
    <citation type="journal article" date="2015" name="Nature">
        <title>rRNA introns, odd ribosomes, and small enigmatic genomes across a large radiation of phyla.</title>
        <authorList>
            <person name="Brown C.T."/>
            <person name="Hug L.A."/>
            <person name="Thomas B.C."/>
            <person name="Sharon I."/>
            <person name="Castelle C.J."/>
            <person name="Singh A."/>
            <person name="Wilkins M.J."/>
            <person name="Williams K.H."/>
            <person name="Banfield J.F."/>
        </authorList>
    </citation>
    <scope>NUCLEOTIDE SEQUENCE [LARGE SCALE GENOMIC DNA]</scope>
</reference>
<keyword evidence="3 7" id="KW-0812">Transmembrane</keyword>
<evidence type="ECO:0000256" key="3">
    <source>
        <dbReference type="ARBA" id="ARBA00022692"/>
    </source>
</evidence>
<evidence type="ECO:0000256" key="4">
    <source>
        <dbReference type="ARBA" id="ARBA00022989"/>
    </source>
</evidence>
<feature type="transmembrane region" description="Helical" evidence="7">
    <location>
        <begin position="375"/>
        <end position="396"/>
    </location>
</feature>
<organism evidence="9 10">
    <name type="scientific">candidate division WS6 bacterium GW2011_GWC1_36_11</name>
    <dbReference type="NCBI Taxonomy" id="1619090"/>
    <lineage>
        <taxon>Bacteria</taxon>
        <taxon>Candidatus Dojkabacteria</taxon>
    </lineage>
</organism>
<dbReference type="AlphaFoldDB" id="A0A0G0FYL4"/>
<feature type="domain" description="ABC3 transporter permease C-terminal" evidence="8">
    <location>
        <begin position="375"/>
        <end position="511"/>
    </location>
</feature>
<dbReference type="InterPro" id="IPR003838">
    <property type="entry name" value="ABC3_permease_C"/>
</dbReference>
<dbReference type="Pfam" id="PF02687">
    <property type="entry name" value="FtsX"/>
    <property type="match status" value="1"/>
</dbReference>
<protein>
    <recommendedName>
        <fullName evidence="8">ABC3 transporter permease C-terminal domain-containing protein</fullName>
    </recommendedName>
</protein>
<gene>
    <name evidence="9" type="ORF">UR96_C0014G0014</name>
</gene>
<evidence type="ECO:0000313" key="9">
    <source>
        <dbReference type="EMBL" id="KKP92415.1"/>
    </source>
</evidence>
<comment type="caution">
    <text evidence="9">The sequence shown here is derived from an EMBL/GenBank/DDBJ whole genome shotgun (WGS) entry which is preliminary data.</text>
</comment>
<evidence type="ECO:0000256" key="2">
    <source>
        <dbReference type="ARBA" id="ARBA00022475"/>
    </source>
</evidence>
<keyword evidence="5 7" id="KW-0472">Membrane</keyword>
<keyword evidence="2" id="KW-1003">Cell membrane</keyword>
<feature type="transmembrane region" description="Helical" evidence="7">
    <location>
        <begin position="476"/>
        <end position="502"/>
    </location>
</feature>
<proteinExistence type="inferred from homology"/>
<dbReference type="Proteomes" id="UP000034140">
    <property type="component" value="Unassembled WGS sequence"/>
</dbReference>
<name>A0A0G0FYL4_9BACT</name>
<dbReference type="EMBL" id="LBRE01000014">
    <property type="protein sequence ID" value="KKP92415.1"/>
    <property type="molecule type" value="Genomic_DNA"/>
</dbReference>
<evidence type="ECO:0000256" key="1">
    <source>
        <dbReference type="ARBA" id="ARBA00004651"/>
    </source>
</evidence>
<evidence type="ECO:0000313" key="10">
    <source>
        <dbReference type="Proteomes" id="UP000034140"/>
    </source>
</evidence>
<dbReference type="PANTHER" id="PTHR30572">
    <property type="entry name" value="MEMBRANE COMPONENT OF TRANSPORTER-RELATED"/>
    <property type="match status" value="1"/>
</dbReference>
<dbReference type="PANTHER" id="PTHR30572:SF4">
    <property type="entry name" value="ABC TRANSPORTER PERMEASE YTRF"/>
    <property type="match status" value="1"/>
</dbReference>
<evidence type="ECO:0000259" key="8">
    <source>
        <dbReference type="Pfam" id="PF02687"/>
    </source>
</evidence>
<evidence type="ECO:0000256" key="6">
    <source>
        <dbReference type="ARBA" id="ARBA00038076"/>
    </source>
</evidence>
<comment type="similarity">
    <text evidence="6">Belongs to the ABC-4 integral membrane protein family.</text>
</comment>
<dbReference type="InterPro" id="IPR050250">
    <property type="entry name" value="Macrolide_Exporter_MacB"/>
</dbReference>
<dbReference type="GO" id="GO:0022857">
    <property type="term" value="F:transmembrane transporter activity"/>
    <property type="evidence" value="ECO:0007669"/>
    <property type="project" value="TreeGrafter"/>
</dbReference>
<accession>A0A0G0FYL4</accession>
<evidence type="ECO:0000256" key="5">
    <source>
        <dbReference type="ARBA" id="ARBA00023136"/>
    </source>
</evidence>